<feature type="region of interest" description="Disordered" evidence="1">
    <location>
        <begin position="181"/>
        <end position="209"/>
    </location>
</feature>
<proteinExistence type="predicted"/>
<name>A0A6C0AP40_9ZZZZ</name>
<dbReference type="AlphaFoldDB" id="A0A6C0AP40"/>
<feature type="compositionally biased region" description="Low complexity" evidence="1">
    <location>
        <begin position="184"/>
        <end position="194"/>
    </location>
</feature>
<protein>
    <submittedName>
        <fullName evidence="2">Uncharacterized protein</fullName>
    </submittedName>
</protein>
<feature type="compositionally biased region" description="Basic residues" evidence="1">
    <location>
        <begin position="195"/>
        <end position="209"/>
    </location>
</feature>
<organism evidence="2">
    <name type="scientific">viral metagenome</name>
    <dbReference type="NCBI Taxonomy" id="1070528"/>
    <lineage>
        <taxon>unclassified sequences</taxon>
        <taxon>metagenomes</taxon>
        <taxon>organismal metagenomes</taxon>
    </lineage>
</organism>
<dbReference type="EMBL" id="MN740758">
    <property type="protein sequence ID" value="QHS81579.1"/>
    <property type="molecule type" value="Genomic_DNA"/>
</dbReference>
<evidence type="ECO:0000256" key="1">
    <source>
        <dbReference type="SAM" id="MobiDB-lite"/>
    </source>
</evidence>
<reference evidence="2" key="1">
    <citation type="journal article" date="2020" name="Nature">
        <title>Giant virus diversity and host interactions through global metagenomics.</title>
        <authorList>
            <person name="Schulz F."/>
            <person name="Roux S."/>
            <person name="Paez-Espino D."/>
            <person name="Jungbluth S."/>
            <person name="Walsh D.A."/>
            <person name="Denef V.J."/>
            <person name="McMahon K.D."/>
            <person name="Konstantinidis K.T."/>
            <person name="Eloe-Fadrosh E.A."/>
            <person name="Kyrpides N.C."/>
            <person name="Woyke T."/>
        </authorList>
    </citation>
    <scope>NUCLEOTIDE SEQUENCE</scope>
    <source>
        <strain evidence="2">GVMAG-S-1101164-72</strain>
    </source>
</reference>
<sequence length="209" mass="24622">MTDDWFLHLIKEHTITNLNTGKTYINKNTVHTSDKIKTLYAIFKDYYKTLQSYKGNISTTEEYRYYYDATDKLIGSLSRTFKLDREDIRILLDDLQILNAYINREGTLNSIRSRLDSMSLALNKKRNSIRSKRTERFKKQVELDNYMAHKWQVGNYNDPTYKKLKDDLIAINSELSKVTTNYERNTASRNTRSSRGGKRTSSTRKNKSK</sequence>
<evidence type="ECO:0000313" key="2">
    <source>
        <dbReference type="EMBL" id="QHS81579.1"/>
    </source>
</evidence>
<accession>A0A6C0AP40</accession>